<dbReference type="Proteomes" id="UP001595868">
    <property type="component" value="Unassembled WGS sequence"/>
</dbReference>
<reference evidence="3" key="1">
    <citation type="journal article" date="2019" name="Int. J. Syst. Evol. Microbiol.">
        <title>The Global Catalogue of Microorganisms (GCM) 10K type strain sequencing project: providing services to taxonomists for standard genome sequencing and annotation.</title>
        <authorList>
            <consortium name="The Broad Institute Genomics Platform"/>
            <consortium name="The Broad Institute Genome Sequencing Center for Infectious Disease"/>
            <person name="Wu L."/>
            <person name="Ma J."/>
        </authorList>
    </citation>
    <scope>NUCLEOTIDE SEQUENCE [LARGE SCALE GENOMIC DNA]</scope>
    <source>
        <strain evidence="3">2902at01</strain>
    </source>
</reference>
<keyword evidence="3" id="KW-1185">Reference proteome</keyword>
<protein>
    <submittedName>
        <fullName evidence="2">Acyl carrier protein</fullName>
    </submittedName>
</protein>
<feature type="domain" description="Carrier" evidence="1">
    <location>
        <begin position="1"/>
        <end position="84"/>
    </location>
</feature>
<proteinExistence type="predicted"/>
<evidence type="ECO:0000259" key="1">
    <source>
        <dbReference type="PROSITE" id="PS50075"/>
    </source>
</evidence>
<comment type="caution">
    <text evidence="2">The sequence shown here is derived from an EMBL/GenBank/DDBJ whole genome shotgun (WGS) entry which is preliminary data.</text>
</comment>
<dbReference type="PROSITE" id="PS50075">
    <property type="entry name" value="CARRIER"/>
    <property type="match status" value="1"/>
</dbReference>
<dbReference type="Gene3D" id="1.10.1200.10">
    <property type="entry name" value="ACP-like"/>
    <property type="match status" value="1"/>
</dbReference>
<organism evidence="2 3">
    <name type="scientific">Micromonospora zhanjiangensis</name>
    <dbReference type="NCBI Taxonomy" id="1522057"/>
    <lineage>
        <taxon>Bacteria</taxon>
        <taxon>Bacillati</taxon>
        <taxon>Actinomycetota</taxon>
        <taxon>Actinomycetes</taxon>
        <taxon>Micromonosporales</taxon>
        <taxon>Micromonosporaceae</taxon>
        <taxon>Micromonospora</taxon>
    </lineage>
</organism>
<dbReference type="InterPro" id="IPR009081">
    <property type="entry name" value="PP-bd_ACP"/>
</dbReference>
<gene>
    <name evidence="2" type="ORF">ACFOX0_00790</name>
</gene>
<sequence>MTDTELRTAVRESVAELLTVPLTADTDHTLLAELAPGRYDSLGVLDCVGLIEQRFDVSVDLVEDDLRSTFASVAAIAALVARKQSDQAVLRAAL</sequence>
<dbReference type="InterPro" id="IPR036736">
    <property type="entry name" value="ACP-like_sf"/>
</dbReference>
<dbReference type="EMBL" id="JBHSBN010000001">
    <property type="protein sequence ID" value="MFC4104477.1"/>
    <property type="molecule type" value="Genomic_DNA"/>
</dbReference>
<evidence type="ECO:0000313" key="2">
    <source>
        <dbReference type="EMBL" id="MFC4104477.1"/>
    </source>
</evidence>
<name>A0ABV8KF11_9ACTN</name>
<dbReference type="SUPFAM" id="SSF47336">
    <property type="entry name" value="ACP-like"/>
    <property type="match status" value="1"/>
</dbReference>
<evidence type="ECO:0000313" key="3">
    <source>
        <dbReference type="Proteomes" id="UP001595868"/>
    </source>
</evidence>
<accession>A0ABV8KF11</accession>
<dbReference type="RefSeq" id="WP_377541415.1">
    <property type="nucleotide sequence ID" value="NZ_JBHSBN010000001.1"/>
</dbReference>